<sequence>MTGPGERRAAAVDRSRLRAADLARLGTSGLRTRPARAVLSALGIAIGIAAMIAVVGISASSRARLDAELDRLGTNLLTATAGSTFTGEPAVLPPDALGRVGRIGGVESSSSTAALDVPVYRSPLTDPAETGGLSVLAADLRLPGVVTATLRSGAWLNAATAEHPAVVLGATAADRLGVLTPGTQVWLGGMYFTVVGVLDPVPLAPELDRAALIGAPAATRLFGFDGSPTTIYERSADAAVERVRSLLGPAISPESPDEVEVGRPSDALAARNAADRAFTGLLVALGSVALLVGGIGVANTMIISVLERRREIGLRRSLGATRRHVRRQFLAEALLLSALGGVAGCALGATVTAAMAILNRWPFALPGLPVLAALAATLVIGALAGFYPAVRAARIPPTAALNTQ</sequence>
<dbReference type="GO" id="GO:0022857">
    <property type="term" value="F:transmembrane transporter activity"/>
    <property type="evidence" value="ECO:0007669"/>
    <property type="project" value="TreeGrafter"/>
</dbReference>
<keyword evidence="11" id="KW-1185">Reference proteome</keyword>
<evidence type="ECO:0000313" key="10">
    <source>
        <dbReference type="EMBL" id="MDQ0364999.1"/>
    </source>
</evidence>
<dbReference type="Proteomes" id="UP001240236">
    <property type="component" value="Unassembled WGS sequence"/>
</dbReference>
<dbReference type="InterPro" id="IPR025857">
    <property type="entry name" value="MacB_PCD"/>
</dbReference>
<feature type="transmembrane region" description="Helical" evidence="7">
    <location>
        <begin position="333"/>
        <end position="358"/>
    </location>
</feature>
<reference evidence="10 11" key="1">
    <citation type="submission" date="2023-07" db="EMBL/GenBank/DDBJ databases">
        <title>Sequencing the genomes of 1000 actinobacteria strains.</title>
        <authorList>
            <person name="Klenk H.-P."/>
        </authorList>
    </citation>
    <scope>NUCLEOTIDE SEQUENCE [LARGE SCALE GENOMIC DNA]</scope>
    <source>
        <strain evidence="10 11">DSM 44709</strain>
    </source>
</reference>
<name>A0AAE4AWG1_9ACTN</name>
<dbReference type="PANTHER" id="PTHR30572">
    <property type="entry name" value="MEMBRANE COMPONENT OF TRANSPORTER-RELATED"/>
    <property type="match status" value="1"/>
</dbReference>
<dbReference type="RefSeq" id="WP_307237035.1">
    <property type="nucleotide sequence ID" value="NZ_JAUSUZ010000001.1"/>
</dbReference>
<keyword evidence="3 7" id="KW-0812">Transmembrane</keyword>
<evidence type="ECO:0000256" key="7">
    <source>
        <dbReference type="SAM" id="Phobius"/>
    </source>
</evidence>
<evidence type="ECO:0000256" key="6">
    <source>
        <dbReference type="ARBA" id="ARBA00038076"/>
    </source>
</evidence>
<dbReference type="EMBL" id="JAUSUZ010000001">
    <property type="protein sequence ID" value="MDQ0364999.1"/>
    <property type="molecule type" value="Genomic_DNA"/>
</dbReference>
<gene>
    <name evidence="10" type="ORF">J2S42_001668</name>
</gene>
<feature type="transmembrane region" description="Helical" evidence="7">
    <location>
        <begin position="37"/>
        <end position="59"/>
    </location>
</feature>
<feature type="domain" description="ABC3 transporter permease C-terminal" evidence="8">
    <location>
        <begin position="285"/>
        <end position="397"/>
    </location>
</feature>
<comment type="subcellular location">
    <subcellularLocation>
        <location evidence="1">Cell membrane</location>
        <topology evidence="1">Multi-pass membrane protein</topology>
    </subcellularLocation>
</comment>
<organism evidence="10 11">
    <name type="scientific">Catenuloplanes indicus</name>
    <dbReference type="NCBI Taxonomy" id="137267"/>
    <lineage>
        <taxon>Bacteria</taxon>
        <taxon>Bacillati</taxon>
        <taxon>Actinomycetota</taxon>
        <taxon>Actinomycetes</taxon>
        <taxon>Micromonosporales</taxon>
        <taxon>Micromonosporaceae</taxon>
        <taxon>Catenuloplanes</taxon>
    </lineage>
</organism>
<evidence type="ECO:0000256" key="2">
    <source>
        <dbReference type="ARBA" id="ARBA00022475"/>
    </source>
</evidence>
<dbReference type="Pfam" id="PF12704">
    <property type="entry name" value="MacB_PCD"/>
    <property type="match status" value="1"/>
</dbReference>
<evidence type="ECO:0000313" key="11">
    <source>
        <dbReference type="Proteomes" id="UP001240236"/>
    </source>
</evidence>
<feature type="transmembrane region" description="Helical" evidence="7">
    <location>
        <begin position="281"/>
        <end position="306"/>
    </location>
</feature>
<evidence type="ECO:0000259" key="9">
    <source>
        <dbReference type="Pfam" id="PF12704"/>
    </source>
</evidence>
<dbReference type="InterPro" id="IPR003838">
    <property type="entry name" value="ABC3_permease_C"/>
</dbReference>
<proteinExistence type="inferred from homology"/>
<dbReference type="GO" id="GO:0005886">
    <property type="term" value="C:plasma membrane"/>
    <property type="evidence" value="ECO:0007669"/>
    <property type="project" value="UniProtKB-SubCell"/>
</dbReference>
<evidence type="ECO:0000259" key="8">
    <source>
        <dbReference type="Pfam" id="PF02687"/>
    </source>
</evidence>
<dbReference type="InterPro" id="IPR050250">
    <property type="entry name" value="Macrolide_Exporter_MacB"/>
</dbReference>
<evidence type="ECO:0000256" key="5">
    <source>
        <dbReference type="ARBA" id="ARBA00023136"/>
    </source>
</evidence>
<accession>A0AAE4AWG1</accession>
<keyword evidence="5 7" id="KW-0472">Membrane</keyword>
<dbReference type="AlphaFoldDB" id="A0AAE4AWG1"/>
<evidence type="ECO:0000256" key="3">
    <source>
        <dbReference type="ARBA" id="ARBA00022692"/>
    </source>
</evidence>
<comment type="caution">
    <text evidence="10">The sequence shown here is derived from an EMBL/GenBank/DDBJ whole genome shotgun (WGS) entry which is preliminary data.</text>
</comment>
<feature type="transmembrane region" description="Helical" evidence="7">
    <location>
        <begin position="370"/>
        <end position="390"/>
    </location>
</feature>
<feature type="domain" description="MacB-like periplasmic core" evidence="9">
    <location>
        <begin position="38"/>
        <end position="225"/>
    </location>
</feature>
<evidence type="ECO:0000256" key="4">
    <source>
        <dbReference type="ARBA" id="ARBA00022989"/>
    </source>
</evidence>
<dbReference type="PANTHER" id="PTHR30572:SF4">
    <property type="entry name" value="ABC TRANSPORTER PERMEASE YTRF"/>
    <property type="match status" value="1"/>
</dbReference>
<protein>
    <submittedName>
        <fullName evidence="10">ABC transport system permease protein</fullName>
    </submittedName>
</protein>
<keyword evidence="4 7" id="KW-1133">Transmembrane helix</keyword>
<comment type="similarity">
    <text evidence="6">Belongs to the ABC-4 integral membrane protein family.</text>
</comment>
<dbReference type="Pfam" id="PF02687">
    <property type="entry name" value="FtsX"/>
    <property type="match status" value="1"/>
</dbReference>
<evidence type="ECO:0000256" key="1">
    <source>
        <dbReference type="ARBA" id="ARBA00004651"/>
    </source>
</evidence>
<keyword evidence="2" id="KW-1003">Cell membrane</keyword>